<sequence length="373" mass="40644">MASVKETGSFFTHGDSKQYEFVLSLYPQALKLKAKEKKLKKPEDLLKLDAWYQEELPKKIRARGKDAHLTHDELVQCMKWKLSRGKFYSQMINLVMINTPKAVATETRKALRKLPNLESALNNLSSLKGVGTTMATAILAAAAPEIAPFMADECLMAIPDIEGLDYTAKEYLKYVQHIRTVVDRLNAENQNSAWSPHRVELALWSHYVTRKLEPSLLDGIPGLEEESKENGKDKTTDIANGSPTVADGKDSEDSSSGPLALAVTEDSSEATNDSISVVINSEETSREPTTNGNGNDTTNDNTNDHDNNTNDHDSSLVVPTNGDSVVGDDNAVDGGTDNTAVVGGGDDNATVDQEELEPSAKKIRLQEPEEGTA</sequence>
<gene>
    <name evidence="3" type="ORF">APZ42_016711</name>
</gene>
<feature type="region of interest" description="Disordered" evidence="1">
    <location>
        <begin position="220"/>
        <end position="373"/>
    </location>
</feature>
<reference evidence="2" key="2">
    <citation type="submission" date="2015-10" db="EMBL/GenBank/DDBJ databases">
        <authorList>
            <person name="Gilbert D.G."/>
        </authorList>
    </citation>
    <scope>NUCLEOTIDE SEQUENCE</scope>
</reference>
<evidence type="ECO:0000313" key="2">
    <source>
        <dbReference type="EMBL" id="JAJ23961.1"/>
    </source>
</evidence>
<dbReference type="Proteomes" id="UP000076858">
    <property type="component" value="Unassembled WGS sequence"/>
</dbReference>
<feature type="compositionally biased region" description="Basic and acidic residues" evidence="1">
    <location>
        <begin position="302"/>
        <end position="314"/>
    </location>
</feature>
<proteinExistence type="predicted"/>
<accession>A0A0P5VHY2</accession>
<evidence type="ECO:0000256" key="1">
    <source>
        <dbReference type="SAM" id="MobiDB-lite"/>
    </source>
</evidence>
<dbReference type="PANTHER" id="PTHR21521:SF0">
    <property type="entry name" value="AMUN, ISOFORM A"/>
    <property type="match status" value="1"/>
</dbReference>
<feature type="compositionally biased region" description="Polar residues" evidence="1">
    <location>
        <begin position="269"/>
        <end position="282"/>
    </location>
</feature>
<feature type="compositionally biased region" description="Basic and acidic residues" evidence="1">
    <location>
        <begin position="358"/>
        <end position="367"/>
    </location>
</feature>
<reference evidence="3 4" key="3">
    <citation type="submission" date="2016-03" db="EMBL/GenBank/DDBJ databases">
        <title>EvidentialGene: Evidence-directed Construction of Genes on Genomes.</title>
        <authorList>
            <person name="Gilbert D.G."/>
            <person name="Choi J.-H."/>
            <person name="Mockaitis K."/>
            <person name="Colbourne J."/>
            <person name="Pfrender M."/>
        </authorList>
    </citation>
    <scope>NUCLEOTIDE SEQUENCE [LARGE SCALE GENOMIC DNA]</scope>
    <source>
        <strain evidence="3 4">Xinb3</strain>
        <tissue evidence="3">Complete organism</tissue>
    </source>
</reference>
<feature type="compositionally biased region" description="Low complexity" evidence="1">
    <location>
        <begin position="289"/>
        <end position="301"/>
    </location>
</feature>
<evidence type="ECO:0000313" key="3">
    <source>
        <dbReference type="EMBL" id="KZS17137.1"/>
    </source>
</evidence>
<dbReference type="AlphaFoldDB" id="A0A0P5VHY2"/>
<dbReference type="EMBL" id="GDIP01199441">
    <property type="protein sequence ID" value="JAJ23961.1"/>
    <property type="molecule type" value="Transcribed_RNA"/>
</dbReference>
<reference evidence="2" key="1">
    <citation type="submission" date="2015-10" db="EMBL/GenBank/DDBJ databases">
        <title>Daphnia magna gene sets from two clonal populations assembled and annotated with EvidentialGene.</title>
        <authorList>
            <person name="Gilbert D."/>
            <person name="Podicheti R."/>
            <person name="Orsini L."/>
            <person name="Colbourne J."/>
            <person name="Pfrender M."/>
        </authorList>
    </citation>
    <scope>NUCLEOTIDE SEQUENCE</scope>
</reference>
<name>A0A0P5VHY2_9CRUS</name>
<keyword evidence="4" id="KW-1185">Reference proteome</keyword>
<dbReference type="PANTHER" id="PTHR21521">
    <property type="entry name" value="AMUN, ISOFORM A"/>
    <property type="match status" value="1"/>
</dbReference>
<protein>
    <submittedName>
        <fullName evidence="3">DNA excision repair ERCC-6-like protein</fullName>
    </submittedName>
    <submittedName>
        <fullName evidence="2">DNA excision repair protein ERCC-6 protein</fullName>
    </submittedName>
</protein>
<evidence type="ECO:0000313" key="4">
    <source>
        <dbReference type="Proteomes" id="UP000076858"/>
    </source>
</evidence>
<dbReference type="OrthoDB" id="8249012at2759"/>
<dbReference type="STRING" id="35525.A0A0P5VHY2"/>
<dbReference type="EMBL" id="LRGB01000642">
    <property type="protein sequence ID" value="KZS17137.1"/>
    <property type="molecule type" value="Genomic_DNA"/>
</dbReference>
<organism evidence="3 4">
    <name type="scientific">Daphnia magna</name>
    <dbReference type="NCBI Taxonomy" id="35525"/>
    <lineage>
        <taxon>Eukaryota</taxon>
        <taxon>Metazoa</taxon>
        <taxon>Ecdysozoa</taxon>
        <taxon>Arthropoda</taxon>
        <taxon>Crustacea</taxon>
        <taxon>Branchiopoda</taxon>
        <taxon>Diplostraca</taxon>
        <taxon>Cladocera</taxon>
        <taxon>Anomopoda</taxon>
        <taxon>Daphniidae</taxon>
        <taxon>Daphnia</taxon>
    </lineage>
</organism>